<dbReference type="Proteomes" id="UP000834106">
    <property type="component" value="Chromosome 5"/>
</dbReference>
<dbReference type="Pfam" id="PF02786">
    <property type="entry name" value="CPSase_L_D2"/>
    <property type="match status" value="1"/>
</dbReference>
<accession>A0AAD1Z1U1</accession>
<feature type="domain" description="Carbamoyl phosphate synthase ATP-binding" evidence="2">
    <location>
        <begin position="2"/>
        <end position="96"/>
    </location>
</feature>
<dbReference type="GO" id="GO:0005524">
    <property type="term" value="F:ATP binding"/>
    <property type="evidence" value="ECO:0007669"/>
    <property type="project" value="InterPro"/>
</dbReference>
<dbReference type="GO" id="GO:0005739">
    <property type="term" value="C:mitochondrion"/>
    <property type="evidence" value="ECO:0007669"/>
    <property type="project" value="TreeGrafter"/>
</dbReference>
<dbReference type="PANTHER" id="PTHR18866:SF33">
    <property type="entry name" value="METHYLCROTONOYL-COA CARBOXYLASE SUBUNIT ALPHA, MITOCHONDRIAL-RELATED"/>
    <property type="match status" value="1"/>
</dbReference>
<sequence length="238" mass="26090">MGAAGVPLVPGYHGDEQHIDFMKSEEDKIGYLILIKPTHGGGGKGLRIVQDPNDFVDSFLGAQCEAAASFGINTILLEKYITKPSHIEVQIFGDKLACVLPGLRFWRTIRGSLKLRSHYSRVTEDSSFLIPSAAMKVHSGSHFDSRSRGNEIWPDASGGGFNSNPSVGYFPGPKTGKLFANKEHIGFSNVNDFPPSDTAILSENNLKERRQLKENVQSRPVPSFGRKLSSILDVCLME</sequence>
<dbReference type="InterPro" id="IPR050856">
    <property type="entry name" value="Biotin_carboxylase_complex"/>
</dbReference>
<dbReference type="InterPro" id="IPR005479">
    <property type="entry name" value="CPAse_ATP-bd"/>
</dbReference>
<dbReference type="Gene3D" id="3.30.470.20">
    <property type="entry name" value="ATP-grasp fold, B domain"/>
    <property type="match status" value="1"/>
</dbReference>
<gene>
    <name evidence="3" type="ORF">FPE_LOCUS8218</name>
</gene>
<dbReference type="Gene3D" id="2.60.120.470">
    <property type="entry name" value="PITH domain"/>
    <property type="match status" value="1"/>
</dbReference>
<dbReference type="PANTHER" id="PTHR18866">
    <property type="entry name" value="CARBOXYLASE:PYRUVATE/ACETYL-COA/PROPIONYL-COA CARBOXYLASE"/>
    <property type="match status" value="1"/>
</dbReference>
<evidence type="ECO:0000313" key="4">
    <source>
        <dbReference type="Proteomes" id="UP000834106"/>
    </source>
</evidence>
<evidence type="ECO:0000259" key="2">
    <source>
        <dbReference type="Pfam" id="PF02786"/>
    </source>
</evidence>
<dbReference type="GO" id="GO:0004485">
    <property type="term" value="F:methylcrotonoyl-CoA carboxylase activity"/>
    <property type="evidence" value="ECO:0007669"/>
    <property type="project" value="TreeGrafter"/>
</dbReference>
<reference evidence="3" key="1">
    <citation type="submission" date="2023-05" db="EMBL/GenBank/DDBJ databases">
        <authorList>
            <person name="Huff M."/>
        </authorList>
    </citation>
    <scope>NUCLEOTIDE SEQUENCE</scope>
</reference>
<evidence type="ECO:0000256" key="1">
    <source>
        <dbReference type="ARBA" id="ARBA00023267"/>
    </source>
</evidence>
<protein>
    <recommendedName>
        <fullName evidence="2">Carbamoyl phosphate synthase ATP-binding domain-containing protein</fullName>
    </recommendedName>
</protein>
<keyword evidence="4" id="KW-1185">Reference proteome</keyword>
<organism evidence="3 4">
    <name type="scientific">Fraxinus pennsylvanica</name>
    <dbReference type="NCBI Taxonomy" id="56036"/>
    <lineage>
        <taxon>Eukaryota</taxon>
        <taxon>Viridiplantae</taxon>
        <taxon>Streptophyta</taxon>
        <taxon>Embryophyta</taxon>
        <taxon>Tracheophyta</taxon>
        <taxon>Spermatophyta</taxon>
        <taxon>Magnoliopsida</taxon>
        <taxon>eudicotyledons</taxon>
        <taxon>Gunneridae</taxon>
        <taxon>Pentapetalae</taxon>
        <taxon>asterids</taxon>
        <taxon>lamiids</taxon>
        <taxon>Lamiales</taxon>
        <taxon>Oleaceae</taxon>
        <taxon>Oleeae</taxon>
        <taxon>Fraxinus</taxon>
    </lineage>
</organism>
<dbReference type="SUPFAM" id="SSF56059">
    <property type="entry name" value="Glutathione synthetase ATP-binding domain-like"/>
    <property type="match status" value="1"/>
</dbReference>
<keyword evidence="1" id="KW-0092">Biotin</keyword>
<dbReference type="EMBL" id="OU503040">
    <property type="protein sequence ID" value="CAI9760788.1"/>
    <property type="molecule type" value="Genomic_DNA"/>
</dbReference>
<proteinExistence type="predicted"/>
<dbReference type="InterPro" id="IPR037047">
    <property type="entry name" value="PITH_dom_sf"/>
</dbReference>
<evidence type="ECO:0000313" key="3">
    <source>
        <dbReference type="EMBL" id="CAI9760788.1"/>
    </source>
</evidence>
<dbReference type="AlphaFoldDB" id="A0AAD1Z1U1"/>
<name>A0AAD1Z1U1_9LAMI</name>